<name>A0A9P9A9B9_9PEZI</name>
<dbReference type="Pfam" id="PF05368">
    <property type="entry name" value="NmrA"/>
    <property type="match status" value="1"/>
</dbReference>
<dbReference type="SUPFAM" id="SSF51735">
    <property type="entry name" value="NAD(P)-binding Rossmann-fold domains"/>
    <property type="match status" value="1"/>
</dbReference>
<dbReference type="PANTHER" id="PTHR47129">
    <property type="entry name" value="QUINONE OXIDOREDUCTASE 2"/>
    <property type="match status" value="1"/>
</dbReference>
<gene>
    <name evidence="2" type="ORF">F5X68DRAFT_234148</name>
</gene>
<organism evidence="2 3">
    <name type="scientific">Plectosphaerella plurivora</name>
    <dbReference type="NCBI Taxonomy" id="936078"/>
    <lineage>
        <taxon>Eukaryota</taxon>
        <taxon>Fungi</taxon>
        <taxon>Dikarya</taxon>
        <taxon>Ascomycota</taxon>
        <taxon>Pezizomycotina</taxon>
        <taxon>Sordariomycetes</taxon>
        <taxon>Hypocreomycetidae</taxon>
        <taxon>Glomerellales</taxon>
        <taxon>Plectosphaerellaceae</taxon>
        <taxon>Plectosphaerella</taxon>
    </lineage>
</organism>
<dbReference type="PANTHER" id="PTHR47129:SF1">
    <property type="entry name" value="NMRA-LIKE DOMAIN-CONTAINING PROTEIN"/>
    <property type="match status" value="1"/>
</dbReference>
<proteinExistence type="predicted"/>
<reference evidence="2" key="1">
    <citation type="journal article" date="2021" name="Nat. Commun.">
        <title>Genetic determinants of endophytism in the Arabidopsis root mycobiome.</title>
        <authorList>
            <person name="Mesny F."/>
            <person name="Miyauchi S."/>
            <person name="Thiergart T."/>
            <person name="Pickel B."/>
            <person name="Atanasova L."/>
            <person name="Karlsson M."/>
            <person name="Huettel B."/>
            <person name="Barry K.W."/>
            <person name="Haridas S."/>
            <person name="Chen C."/>
            <person name="Bauer D."/>
            <person name="Andreopoulos W."/>
            <person name="Pangilinan J."/>
            <person name="LaButti K."/>
            <person name="Riley R."/>
            <person name="Lipzen A."/>
            <person name="Clum A."/>
            <person name="Drula E."/>
            <person name="Henrissat B."/>
            <person name="Kohler A."/>
            <person name="Grigoriev I.V."/>
            <person name="Martin F.M."/>
            <person name="Hacquard S."/>
        </authorList>
    </citation>
    <scope>NUCLEOTIDE SEQUENCE</scope>
    <source>
        <strain evidence="2">MPI-SDFR-AT-0117</strain>
    </source>
</reference>
<dbReference type="Gene3D" id="3.40.50.720">
    <property type="entry name" value="NAD(P)-binding Rossmann-like Domain"/>
    <property type="match status" value="1"/>
</dbReference>
<keyword evidence="3" id="KW-1185">Reference proteome</keyword>
<dbReference type="InterPro" id="IPR008030">
    <property type="entry name" value="NmrA-like"/>
</dbReference>
<dbReference type="EMBL" id="JAGSXJ010000019">
    <property type="protein sequence ID" value="KAH6681029.1"/>
    <property type="molecule type" value="Genomic_DNA"/>
</dbReference>
<protein>
    <recommendedName>
        <fullName evidence="1">NmrA-like domain-containing protein</fullName>
    </recommendedName>
</protein>
<sequence length="270" mass="30646">MALSAASSKASNRSKFEDRGIEFRRIDYSERQSLVEGLRGVENLFFISSNSNNRPEEHGNLINAAKEAKVKHMWYTSLAYGGFTDTAKFAVQQDHLLTERLLKESGLTYTSVREGIYTESFCLFLDWYPSREKVLLPGDGEIAFALRSDLAEATANLMIRGGFENEIVLLTPESTITAQGMVDVINETTGRDVKLEFMSAKEFLEKTPQGDTRGKPAWWYKMTVECWNEISKGGLRTTHPLMAELLGREPTSPREGIRLLLEKNRDHQYF</sequence>
<evidence type="ECO:0000259" key="1">
    <source>
        <dbReference type="Pfam" id="PF05368"/>
    </source>
</evidence>
<dbReference type="AlphaFoldDB" id="A0A9P9A9B9"/>
<dbReference type="Gene3D" id="3.90.25.10">
    <property type="entry name" value="UDP-galactose 4-epimerase, domain 1"/>
    <property type="match status" value="1"/>
</dbReference>
<accession>A0A9P9A9B9</accession>
<dbReference type="InterPro" id="IPR036291">
    <property type="entry name" value="NAD(P)-bd_dom_sf"/>
</dbReference>
<dbReference type="Proteomes" id="UP000770015">
    <property type="component" value="Unassembled WGS sequence"/>
</dbReference>
<feature type="domain" description="NmrA-like" evidence="1">
    <location>
        <begin position="9"/>
        <end position="208"/>
    </location>
</feature>
<evidence type="ECO:0000313" key="3">
    <source>
        <dbReference type="Proteomes" id="UP000770015"/>
    </source>
</evidence>
<comment type="caution">
    <text evidence="2">The sequence shown here is derived from an EMBL/GenBank/DDBJ whole genome shotgun (WGS) entry which is preliminary data.</text>
</comment>
<dbReference type="InterPro" id="IPR052718">
    <property type="entry name" value="NmrA-type_oxidoreductase"/>
</dbReference>
<evidence type="ECO:0000313" key="2">
    <source>
        <dbReference type="EMBL" id="KAH6681029.1"/>
    </source>
</evidence>
<dbReference type="OrthoDB" id="419598at2759"/>